<dbReference type="InterPro" id="IPR017853">
    <property type="entry name" value="GH"/>
</dbReference>
<keyword evidence="14" id="KW-1185">Reference proteome</keyword>
<reference evidence="13" key="1">
    <citation type="submission" date="2020-07" db="EMBL/GenBank/DDBJ databases">
        <title>Vallitalea pronyensis genome.</title>
        <authorList>
            <person name="Postec A."/>
        </authorList>
    </citation>
    <scope>NUCLEOTIDE SEQUENCE</scope>
    <source>
        <strain evidence="13">FatNI3</strain>
    </source>
</reference>
<dbReference type="InterPro" id="IPR029062">
    <property type="entry name" value="Class_I_gatase-like"/>
</dbReference>
<dbReference type="InterPro" id="IPR013738">
    <property type="entry name" value="Beta_galactosidase_Trimer"/>
</dbReference>
<dbReference type="CDD" id="cd03143">
    <property type="entry name" value="A4_beta-galactosidase_middle_domain"/>
    <property type="match status" value="1"/>
</dbReference>
<evidence type="ECO:0000256" key="3">
    <source>
        <dbReference type="ARBA" id="ARBA00012756"/>
    </source>
</evidence>
<keyword evidence="5 8" id="KW-0378">Hydrolase</keyword>
<feature type="domain" description="Glycoside hydrolase family 42 N-terminal" evidence="11">
    <location>
        <begin position="17"/>
        <end position="383"/>
    </location>
</feature>
<dbReference type="InterPro" id="IPR003476">
    <property type="entry name" value="Glyco_hydro_42"/>
</dbReference>
<dbReference type="KEGG" id="vpy:HZI73_10805"/>
<dbReference type="PANTHER" id="PTHR36447">
    <property type="entry name" value="BETA-GALACTOSIDASE GANA"/>
    <property type="match status" value="1"/>
</dbReference>
<dbReference type="Gene3D" id="3.40.50.880">
    <property type="match status" value="1"/>
</dbReference>
<dbReference type="AlphaFoldDB" id="A0A8J8MK48"/>
<organism evidence="13 14">
    <name type="scientific">Vallitalea pronyensis</name>
    <dbReference type="NCBI Taxonomy" id="1348613"/>
    <lineage>
        <taxon>Bacteria</taxon>
        <taxon>Bacillati</taxon>
        <taxon>Bacillota</taxon>
        <taxon>Clostridia</taxon>
        <taxon>Lachnospirales</taxon>
        <taxon>Vallitaleaceae</taxon>
        <taxon>Vallitalea</taxon>
    </lineage>
</organism>
<evidence type="ECO:0000256" key="6">
    <source>
        <dbReference type="ARBA" id="ARBA00022833"/>
    </source>
</evidence>
<feature type="domain" description="Beta-galactosidase trimerisation" evidence="12">
    <location>
        <begin position="396"/>
        <end position="606"/>
    </location>
</feature>
<dbReference type="EMBL" id="CP058649">
    <property type="protein sequence ID" value="QUI22748.1"/>
    <property type="molecule type" value="Genomic_DNA"/>
</dbReference>
<proteinExistence type="inferred from homology"/>
<evidence type="ECO:0000313" key="14">
    <source>
        <dbReference type="Proteomes" id="UP000683246"/>
    </source>
</evidence>
<dbReference type="Proteomes" id="UP000683246">
    <property type="component" value="Chromosome"/>
</dbReference>
<evidence type="ECO:0000256" key="7">
    <source>
        <dbReference type="ARBA" id="ARBA00023295"/>
    </source>
</evidence>
<feature type="binding site" evidence="10">
    <location>
        <position position="150"/>
    </location>
    <ligand>
        <name>substrate</name>
    </ligand>
</feature>
<evidence type="ECO:0000256" key="1">
    <source>
        <dbReference type="ARBA" id="ARBA00001412"/>
    </source>
</evidence>
<comment type="similarity">
    <text evidence="2 8">Belongs to the glycosyl hydrolase 42 family.</text>
</comment>
<dbReference type="Pfam" id="PF08532">
    <property type="entry name" value="Glyco_hydro_42M"/>
    <property type="match status" value="1"/>
</dbReference>
<protein>
    <recommendedName>
        <fullName evidence="3 8">Beta-galactosidase</fullName>
        <shortName evidence="8">Beta-gal</shortName>
        <ecNumber evidence="3 8">3.2.1.23</ecNumber>
    </recommendedName>
</protein>
<evidence type="ECO:0000256" key="8">
    <source>
        <dbReference type="PIRNR" id="PIRNR001084"/>
    </source>
</evidence>
<accession>A0A8J8MK48</accession>
<keyword evidence="4" id="KW-0479">Metal-binding</keyword>
<dbReference type="InterPro" id="IPR013529">
    <property type="entry name" value="Glyco_hydro_42_N"/>
</dbReference>
<dbReference type="PIRSF" id="PIRSF001084">
    <property type="entry name" value="B-galactosidase"/>
    <property type="match status" value="1"/>
</dbReference>
<evidence type="ECO:0000256" key="9">
    <source>
        <dbReference type="PIRSR" id="PIRSR001084-1"/>
    </source>
</evidence>
<dbReference type="Gene3D" id="3.20.20.80">
    <property type="entry name" value="Glycosidases"/>
    <property type="match status" value="1"/>
</dbReference>
<evidence type="ECO:0000256" key="10">
    <source>
        <dbReference type="PIRSR" id="PIRSR001084-2"/>
    </source>
</evidence>
<evidence type="ECO:0000256" key="5">
    <source>
        <dbReference type="ARBA" id="ARBA00022801"/>
    </source>
</evidence>
<feature type="active site" description="Proton donor" evidence="9">
    <location>
        <position position="151"/>
    </location>
</feature>
<evidence type="ECO:0000259" key="12">
    <source>
        <dbReference type="Pfam" id="PF08532"/>
    </source>
</evidence>
<evidence type="ECO:0000313" key="13">
    <source>
        <dbReference type="EMBL" id="QUI22748.1"/>
    </source>
</evidence>
<feature type="active site" description="Nucleophile" evidence="9">
    <location>
        <position position="310"/>
    </location>
</feature>
<name>A0A8J8MK48_9FIRM</name>
<keyword evidence="7 8" id="KW-0326">Glycosidase</keyword>
<dbReference type="GO" id="GO:0046872">
    <property type="term" value="F:metal ion binding"/>
    <property type="evidence" value="ECO:0007669"/>
    <property type="project" value="UniProtKB-KW"/>
</dbReference>
<dbReference type="EC" id="3.2.1.23" evidence="3 8"/>
<keyword evidence="6" id="KW-0862">Zinc</keyword>
<feature type="binding site" evidence="10">
    <location>
        <position position="319"/>
    </location>
    <ligand>
        <name>substrate</name>
    </ligand>
</feature>
<dbReference type="SUPFAM" id="SSF51445">
    <property type="entry name" value="(Trans)glycosidases"/>
    <property type="match status" value="1"/>
</dbReference>
<dbReference type="SUPFAM" id="SSF52317">
    <property type="entry name" value="Class I glutamine amidotransferase-like"/>
    <property type="match status" value="1"/>
</dbReference>
<evidence type="ECO:0000259" key="11">
    <source>
        <dbReference type="Pfam" id="PF02449"/>
    </source>
</evidence>
<comment type="catalytic activity">
    <reaction evidence="1 8">
        <text>Hydrolysis of terminal non-reducing beta-D-galactose residues in beta-D-galactosides.</text>
        <dbReference type="EC" id="3.2.1.23"/>
    </reaction>
</comment>
<dbReference type="GO" id="GO:0009341">
    <property type="term" value="C:beta-galactosidase complex"/>
    <property type="evidence" value="ECO:0007669"/>
    <property type="project" value="InterPro"/>
</dbReference>
<dbReference type="PANTHER" id="PTHR36447:SF2">
    <property type="entry name" value="BETA-GALACTOSIDASE YESZ"/>
    <property type="match status" value="1"/>
</dbReference>
<sequence length="676" mass="77940">MKNIESFFTELALGVAYYDEYIKEERLQEDIKLMKEAGIGLVRIAESTWSTLEPQPDTYNFYHIDRVLDAMHGAGIKVMVGTPTYAIPPWLFKRHPEVMAETPEGVNQYGHRQKMDITNKDYLFYSERIIRKLVEHVCDHPAVVGYQVDNETKHYDTAGPEVQEKFIKFLQKKFNTLEELNDKFGLDYWSNRVNDWEDFPSAIGSINSSLNTAFKGFQLSLVKDFLKWQCDLIREYARDDQFITHNFDYDWRDYSFGVQKDVHHYEASLPLDLIGIDVYHPSQDELTGCEIAFCGDSARNLKHQPYLVIETQAQGHVGWLHYPGQLKLQALSHVASGASMVAYWHWHSLHNGCETYWKGILSQDFIPGRTYKEVQEINEVFKKISPYMKGYMVENSAAIMIDMHSLLALEDMKKYGHDLDYNMEIRRYYDALYAMNMGCDIVHQEDIKLNQYKLVIVPALYSVSDDVLDKLVSYTKSGGIVIYGMRSGFSDEHVKVRTEQQPGRITKSCGVTYSQFTLAKRTNLKNPKSVQGEKEDLRLDSKSLIELLKPSENTETLYSYDHPHWKEYSAITLAKDGGGTSVYVGCCPDKTVIKQIYKELINKEDLKAPDISFPIIIRQGINRDGQKIVFMFNYSGKIQTCQWEEENGVNLLTHVKVKSSQNISLSPWGYAIYLIS</sequence>
<dbReference type="GO" id="GO:0004565">
    <property type="term" value="F:beta-galactosidase activity"/>
    <property type="evidence" value="ECO:0007669"/>
    <property type="project" value="UniProtKB-EC"/>
</dbReference>
<evidence type="ECO:0000256" key="4">
    <source>
        <dbReference type="ARBA" id="ARBA00022723"/>
    </source>
</evidence>
<dbReference type="GO" id="GO:0005975">
    <property type="term" value="P:carbohydrate metabolic process"/>
    <property type="evidence" value="ECO:0007669"/>
    <property type="project" value="InterPro"/>
</dbReference>
<dbReference type="RefSeq" id="WP_212698242.1">
    <property type="nucleotide sequence ID" value="NZ_CP058649.1"/>
</dbReference>
<evidence type="ECO:0000256" key="2">
    <source>
        <dbReference type="ARBA" id="ARBA00005940"/>
    </source>
</evidence>
<feature type="binding site" evidence="10">
    <location>
        <position position="112"/>
    </location>
    <ligand>
        <name>substrate</name>
    </ligand>
</feature>
<dbReference type="Pfam" id="PF02449">
    <property type="entry name" value="Glyco_hydro_42"/>
    <property type="match status" value="1"/>
</dbReference>
<gene>
    <name evidence="13" type="ORF">HZI73_10805</name>
</gene>